<dbReference type="InterPro" id="IPR051682">
    <property type="entry name" value="Mito_Persulfide_Diox"/>
</dbReference>
<dbReference type="PANTHER" id="PTHR43084">
    <property type="entry name" value="PERSULFIDE DIOXYGENASE ETHE1"/>
    <property type="match status" value="1"/>
</dbReference>
<evidence type="ECO:0000313" key="3">
    <source>
        <dbReference type="EMBL" id="KFN42013.1"/>
    </source>
</evidence>
<dbReference type="AlphaFoldDB" id="A0A091APC4"/>
<evidence type="ECO:0000313" key="4">
    <source>
        <dbReference type="Proteomes" id="UP000029393"/>
    </source>
</evidence>
<dbReference type="InterPro" id="IPR044528">
    <property type="entry name" value="POD-like_MBL-fold"/>
</dbReference>
<evidence type="ECO:0000256" key="1">
    <source>
        <dbReference type="ARBA" id="ARBA00022723"/>
    </source>
</evidence>
<dbReference type="GO" id="GO:0006749">
    <property type="term" value="P:glutathione metabolic process"/>
    <property type="evidence" value="ECO:0007669"/>
    <property type="project" value="InterPro"/>
</dbReference>
<dbReference type="OrthoDB" id="9784009at2"/>
<dbReference type="GO" id="GO:0046872">
    <property type="term" value="F:metal ion binding"/>
    <property type="evidence" value="ECO:0007669"/>
    <property type="project" value="UniProtKB-KW"/>
</dbReference>
<accession>A0A091APC4</accession>
<reference evidence="3 4" key="1">
    <citation type="submission" date="2013-09" db="EMBL/GenBank/DDBJ databases">
        <title>Genome sequencing of Arenimonas metalli.</title>
        <authorList>
            <person name="Chen F."/>
            <person name="Wang G."/>
        </authorList>
    </citation>
    <scope>NUCLEOTIDE SEQUENCE [LARGE SCALE GENOMIC DNA]</scope>
    <source>
        <strain evidence="3 4">CF5-1</strain>
    </source>
</reference>
<dbReference type="FunFam" id="3.60.15.10:FF:000033">
    <property type="entry name" value="MBL fold metallo-hydrolase"/>
    <property type="match status" value="1"/>
</dbReference>
<dbReference type="GO" id="GO:0050313">
    <property type="term" value="F:sulfur dioxygenase activity"/>
    <property type="evidence" value="ECO:0007669"/>
    <property type="project" value="InterPro"/>
</dbReference>
<dbReference type="InterPro" id="IPR036866">
    <property type="entry name" value="RibonucZ/Hydroxyglut_hydro"/>
</dbReference>
<dbReference type="InterPro" id="IPR001279">
    <property type="entry name" value="Metallo-B-lactamas"/>
</dbReference>
<keyword evidence="1" id="KW-0479">Metal-binding</keyword>
<feature type="domain" description="Metallo-beta-lactamase" evidence="2">
    <location>
        <begin position="15"/>
        <end position="206"/>
    </location>
</feature>
<dbReference type="PATRIC" id="fig|1384056.3.peg.2399"/>
<dbReference type="Proteomes" id="UP000029393">
    <property type="component" value="Unassembled WGS sequence"/>
</dbReference>
<gene>
    <name evidence="3" type="ORF">N787_04395</name>
</gene>
<dbReference type="EMBL" id="AVCK01000055">
    <property type="protein sequence ID" value="KFN42013.1"/>
    <property type="molecule type" value="Genomic_DNA"/>
</dbReference>
<dbReference type="SUPFAM" id="SSF56281">
    <property type="entry name" value="Metallo-hydrolase/oxidoreductase"/>
    <property type="match status" value="1"/>
</dbReference>
<comment type="caution">
    <text evidence="3">The sequence shown here is derived from an EMBL/GenBank/DDBJ whole genome shotgun (WGS) entry which is preliminary data.</text>
</comment>
<dbReference type="PANTHER" id="PTHR43084:SF1">
    <property type="entry name" value="PERSULFIDE DIOXYGENASE ETHE1, MITOCHONDRIAL"/>
    <property type="match status" value="1"/>
</dbReference>
<sequence length="288" mass="31515">MPAPDVQPFFHEDSSTWTYLVTDPATNEAAVIDPVLDFDPKSGRTSTTSAEALLAAIGERDATVRWILETHAHADHLSAGHWLKAKLPEARLGIGQGIRKVQKTFRPIFNLGEHFPVDGSQFDHLFADDERFAIGVLEARVIPVPGHTSDSVAYLVGDALFTGDSLFMPDGGTARCDFPGGDAATLFQSIQRLFELPGDTRVFVCHDYGPGGRDVRCETTIAEQRRANIHVRDGTSEAQYVQMRTERDATLAMPTLILPAVQVNIRAGELPEPEGNGVRYLKLPIDAL</sequence>
<dbReference type="STRING" id="1384056.N787_04395"/>
<dbReference type="Gene3D" id="3.60.15.10">
    <property type="entry name" value="Ribonuclease Z/Hydroxyacylglutathione hydrolase-like"/>
    <property type="match status" value="1"/>
</dbReference>
<keyword evidence="4" id="KW-1185">Reference proteome</keyword>
<dbReference type="eggNOG" id="COG0491">
    <property type="taxonomic scope" value="Bacteria"/>
</dbReference>
<dbReference type="Pfam" id="PF00753">
    <property type="entry name" value="Lactamase_B"/>
    <property type="match status" value="1"/>
</dbReference>
<proteinExistence type="predicted"/>
<dbReference type="SMART" id="SM00849">
    <property type="entry name" value="Lactamase_B"/>
    <property type="match status" value="1"/>
</dbReference>
<dbReference type="CDD" id="cd07724">
    <property type="entry name" value="POD-like_MBL-fold"/>
    <property type="match status" value="1"/>
</dbReference>
<evidence type="ECO:0000259" key="2">
    <source>
        <dbReference type="SMART" id="SM00849"/>
    </source>
</evidence>
<protein>
    <recommendedName>
        <fullName evidence="2">Metallo-beta-lactamase domain-containing protein</fullName>
    </recommendedName>
</protein>
<dbReference type="GO" id="GO:0070813">
    <property type="term" value="P:hydrogen sulfide metabolic process"/>
    <property type="evidence" value="ECO:0007669"/>
    <property type="project" value="TreeGrafter"/>
</dbReference>
<dbReference type="RefSeq" id="WP_034214640.1">
    <property type="nucleotide sequence ID" value="NZ_AVCK01000055.1"/>
</dbReference>
<organism evidence="3 4">
    <name type="scientific">Arenimonas metalli CF5-1</name>
    <dbReference type="NCBI Taxonomy" id="1384056"/>
    <lineage>
        <taxon>Bacteria</taxon>
        <taxon>Pseudomonadati</taxon>
        <taxon>Pseudomonadota</taxon>
        <taxon>Gammaproteobacteria</taxon>
        <taxon>Lysobacterales</taxon>
        <taxon>Lysobacteraceae</taxon>
        <taxon>Arenimonas</taxon>
    </lineage>
</organism>
<name>A0A091APC4_9GAMM</name>